<dbReference type="PANTHER" id="PTHR12749:SF0">
    <property type="entry name" value="DNA EXCISION REPAIR PROTEIN ERCC-1"/>
    <property type="match status" value="1"/>
</dbReference>
<sequence>MAVVSLFKSKYDQGETSSVPAPNQPPLSYAEFVVQNKIKGLQGAHGLVNQRPDAQSVIETVVQSKTGSESSPEPAKSETEQQGPAEDQTRETVKGSESCVIPPHLIGTGNSIVRGNPILKFVRNVPWEFGEVVPDYVLGRTTCALFLSVRYHNLNPNYIHERLKQLGQSFTLRVLLVQKDAHHALKELARISIMADCTLILSWSPEEAGRYLETYKSYEKKPADLLKEQVEKNYLSQVTDCLTTVKSVNKTDAMTLLSTFSTLEGIIKASKEELVLCPGLGPQKAKRLYDVLHQPFIKNKKKDSGAISIAGGMESGIFGGKEAKPHSRPYMASIQINKHHTCGGMLIRQDYVLTAAHCLNRTKYSGRGHFEVVLGAHNISKKETSQQRIAVKKYIQHHLFERNKDFSYDIMLLKLNGKAKLNKFVQVMPLPKKSGKIPANVKCTISGWGYRSQENKLPSDVLQEVALKLQFSFECKAIWQQYFNSETMICSVPDGKHGFCKGDSGSPLICNTKPQALASYTSPESCVDKKYPQVLVQIAYFLPWIKKKMD</sequence>
<dbReference type="InterPro" id="IPR011335">
    <property type="entry name" value="Restrct_endonuc-II-like"/>
</dbReference>
<keyword evidence="9" id="KW-0539">Nucleus</keyword>
<evidence type="ECO:0000256" key="11">
    <source>
        <dbReference type="ARBA" id="ARBA00038868"/>
    </source>
</evidence>
<dbReference type="GO" id="GO:0006289">
    <property type="term" value="P:nucleotide-excision repair"/>
    <property type="evidence" value="ECO:0007669"/>
    <property type="project" value="UniProtKB-ARBA"/>
</dbReference>
<dbReference type="InterPro" id="IPR043504">
    <property type="entry name" value="Peptidase_S1_PA_chymotrypsin"/>
</dbReference>
<evidence type="ECO:0000256" key="1">
    <source>
        <dbReference type="ARBA" id="ARBA00004123"/>
    </source>
</evidence>
<dbReference type="SUPFAM" id="SSF52980">
    <property type="entry name" value="Restriction endonuclease-like"/>
    <property type="match status" value="1"/>
</dbReference>
<dbReference type="PROSITE" id="PS00134">
    <property type="entry name" value="TRYPSIN_HIS"/>
    <property type="match status" value="1"/>
</dbReference>
<comment type="catalytic activity">
    <reaction evidence="10">
        <text>Preferential cleavage: Arg-|-Xaa, Lys-|-Xaa.</text>
        <dbReference type="EC" id="3.4.21.4"/>
    </reaction>
</comment>
<dbReference type="Pfam" id="PF00089">
    <property type="entry name" value="Trypsin"/>
    <property type="match status" value="1"/>
</dbReference>
<dbReference type="GO" id="GO:0004252">
    <property type="term" value="F:serine-type endopeptidase activity"/>
    <property type="evidence" value="ECO:0007669"/>
    <property type="project" value="UniProtKB-EC"/>
</dbReference>
<comment type="caution">
    <text evidence="16">The sequence shown here is derived from an EMBL/GenBank/DDBJ whole genome shotgun (WGS) entry which is preliminary data.</text>
</comment>
<dbReference type="CDD" id="cd00190">
    <property type="entry name" value="Tryp_SPc"/>
    <property type="match status" value="1"/>
</dbReference>
<feature type="region of interest" description="Disordered" evidence="14">
    <location>
        <begin position="1"/>
        <end position="26"/>
    </location>
</feature>
<dbReference type="GO" id="GO:0032204">
    <property type="term" value="P:regulation of telomere maintenance"/>
    <property type="evidence" value="ECO:0007669"/>
    <property type="project" value="UniProtKB-ARBA"/>
</dbReference>
<dbReference type="InterPro" id="IPR047260">
    <property type="entry name" value="ERCC1-like_central_dom"/>
</dbReference>
<dbReference type="Gene3D" id="1.10.150.20">
    <property type="entry name" value="5' to 3' exonuclease, C-terminal subdomain"/>
    <property type="match status" value="1"/>
</dbReference>
<dbReference type="Gene3D" id="3.40.50.10130">
    <property type="match status" value="1"/>
</dbReference>
<comment type="similarity">
    <text evidence="3">Belongs to the ERCC1/RAD10/SWI10 family.</text>
</comment>
<comment type="subcellular location">
    <subcellularLocation>
        <location evidence="1">Nucleus</location>
    </subcellularLocation>
    <subcellularLocation>
        <location evidence="2">Secreted</location>
        <location evidence="2">Extracellular space</location>
    </subcellularLocation>
</comment>
<evidence type="ECO:0000256" key="14">
    <source>
        <dbReference type="SAM" id="MobiDB-lite"/>
    </source>
</evidence>
<feature type="region of interest" description="Disordered" evidence="14">
    <location>
        <begin position="61"/>
        <end position="96"/>
    </location>
</feature>
<dbReference type="STRING" id="623744.A0A553R4Y3"/>
<dbReference type="GO" id="GO:0000723">
    <property type="term" value="P:telomere maintenance"/>
    <property type="evidence" value="ECO:0007669"/>
    <property type="project" value="UniProtKB-ARBA"/>
</dbReference>
<dbReference type="AlphaFoldDB" id="A0A553R4Y3"/>
<keyword evidence="4" id="KW-0227">DNA damage</keyword>
<dbReference type="GO" id="GO:0003684">
    <property type="term" value="F:damaged DNA binding"/>
    <property type="evidence" value="ECO:0007669"/>
    <property type="project" value="InterPro"/>
</dbReference>
<keyword evidence="7" id="KW-1015">Disulfide bond</keyword>
<dbReference type="GO" id="GO:0005576">
    <property type="term" value="C:extracellular region"/>
    <property type="evidence" value="ECO:0007669"/>
    <property type="project" value="UniProtKB-SubCell"/>
</dbReference>
<dbReference type="FunFam" id="1.10.150.20:FF:000017">
    <property type="entry name" value="DNA excision repair protein ERCC-1"/>
    <property type="match status" value="1"/>
</dbReference>
<dbReference type="InterPro" id="IPR001254">
    <property type="entry name" value="Trypsin_dom"/>
</dbReference>
<keyword evidence="5" id="KW-0238">DNA-binding</keyword>
<proteinExistence type="inferred from homology"/>
<dbReference type="SUPFAM" id="SSF47781">
    <property type="entry name" value="RuvA domain 2-like"/>
    <property type="match status" value="1"/>
</dbReference>
<dbReference type="InterPro" id="IPR004579">
    <property type="entry name" value="ERCC1/RAD10/SWI10"/>
</dbReference>
<keyword evidence="8" id="KW-0234">DNA repair</keyword>
<dbReference type="InterPro" id="IPR010994">
    <property type="entry name" value="RuvA_2-like"/>
</dbReference>
<evidence type="ECO:0000256" key="4">
    <source>
        <dbReference type="ARBA" id="ARBA00022763"/>
    </source>
</evidence>
<evidence type="ECO:0000313" key="16">
    <source>
        <dbReference type="EMBL" id="TRY97246.1"/>
    </source>
</evidence>
<evidence type="ECO:0000256" key="7">
    <source>
        <dbReference type="ARBA" id="ARBA00023157"/>
    </source>
</evidence>
<dbReference type="GO" id="GO:0006312">
    <property type="term" value="P:mitotic recombination"/>
    <property type="evidence" value="ECO:0007669"/>
    <property type="project" value="TreeGrafter"/>
</dbReference>
<dbReference type="GO" id="GO:0000110">
    <property type="term" value="C:nucleotide-excision repair factor 1 complex"/>
    <property type="evidence" value="ECO:0007669"/>
    <property type="project" value="TreeGrafter"/>
</dbReference>
<keyword evidence="6" id="KW-0865">Zymogen</keyword>
<dbReference type="PANTHER" id="PTHR12749">
    <property type="entry name" value="EXCISION REPAIR CROSS-COMPLEMENTING 1 ERCC1"/>
    <property type="match status" value="1"/>
</dbReference>
<evidence type="ECO:0000256" key="6">
    <source>
        <dbReference type="ARBA" id="ARBA00023145"/>
    </source>
</evidence>
<dbReference type="FunFam" id="3.40.50.10130:FF:000001">
    <property type="entry name" value="DNA excision repair protein ERCC-1"/>
    <property type="match status" value="1"/>
</dbReference>
<dbReference type="Pfam" id="PF14520">
    <property type="entry name" value="HHH_5"/>
    <property type="match status" value="1"/>
</dbReference>
<dbReference type="EMBL" id="SRMA01025236">
    <property type="protein sequence ID" value="TRY97246.1"/>
    <property type="molecule type" value="Genomic_DNA"/>
</dbReference>
<dbReference type="GO" id="GO:0003697">
    <property type="term" value="F:single-stranded DNA binding"/>
    <property type="evidence" value="ECO:0007669"/>
    <property type="project" value="TreeGrafter"/>
</dbReference>
<dbReference type="Proteomes" id="UP000316079">
    <property type="component" value="Unassembled WGS sequence"/>
</dbReference>
<dbReference type="NCBIfam" id="TIGR00597">
    <property type="entry name" value="rad10"/>
    <property type="match status" value="1"/>
</dbReference>
<dbReference type="EC" id="3.4.21.4" evidence="11"/>
<keyword evidence="17" id="KW-1185">Reference proteome</keyword>
<evidence type="ECO:0000256" key="8">
    <source>
        <dbReference type="ARBA" id="ARBA00023204"/>
    </source>
</evidence>
<evidence type="ECO:0000256" key="5">
    <source>
        <dbReference type="ARBA" id="ARBA00023125"/>
    </source>
</evidence>
<evidence type="ECO:0000313" key="17">
    <source>
        <dbReference type="Proteomes" id="UP000316079"/>
    </source>
</evidence>
<dbReference type="GO" id="GO:0070914">
    <property type="term" value="P:UV-damage excision repair"/>
    <property type="evidence" value="ECO:0007669"/>
    <property type="project" value="TreeGrafter"/>
</dbReference>
<dbReference type="Gene3D" id="2.40.10.10">
    <property type="entry name" value="Trypsin-like serine proteases"/>
    <property type="match status" value="1"/>
</dbReference>
<feature type="compositionally biased region" description="Polar residues" evidence="14">
    <location>
        <begin position="61"/>
        <end position="71"/>
    </location>
</feature>
<evidence type="ECO:0000256" key="13">
    <source>
        <dbReference type="ARBA" id="ARBA00071993"/>
    </source>
</evidence>
<dbReference type="GO" id="GO:0006302">
    <property type="term" value="P:double-strand break repair"/>
    <property type="evidence" value="ECO:0007669"/>
    <property type="project" value="UniProtKB-ARBA"/>
</dbReference>
<dbReference type="PRINTS" id="PR00722">
    <property type="entry name" value="CHYMOTRYPSIN"/>
</dbReference>
<dbReference type="GO" id="GO:0070522">
    <property type="term" value="C:ERCC4-ERCC1 complex"/>
    <property type="evidence" value="ECO:0007669"/>
    <property type="project" value="TreeGrafter"/>
</dbReference>
<comment type="function">
    <text evidence="12">Non-catalytic component of a structure-specific DNA repair endonuclease responsible for the 5'-incision during DNA repair. Responsible, in conjunction with SLX4, for the first step in the repair of interstrand cross-links (ICL). Participates in the processing of anaphase bridge-generating DNA structures, which consist in incompletely processed DNA lesions arising during S or G2 phase, and can result in cytokinesis failure. Also required for homology-directed repair (HDR) of DNA double-strand breaks, in conjunction with SLX4.</text>
</comment>
<dbReference type="InterPro" id="IPR001314">
    <property type="entry name" value="Peptidase_S1A"/>
</dbReference>
<dbReference type="FunFam" id="2.40.10.10:FF:000005">
    <property type="entry name" value="Serine protease 37"/>
    <property type="match status" value="1"/>
</dbReference>
<dbReference type="PROSITE" id="PS50240">
    <property type="entry name" value="TRYPSIN_DOM"/>
    <property type="match status" value="1"/>
</dbReference>
<dbReference type="SUPFAM" id="SSF50494">
    <property type="entry name" value="Trypsin-like serine proteases"/>
    <property type="match status" value="1"/>
</dbReference>
<evidence type="ECO:0000256" key="12">
    <source>
        <dbReference type="ARBA" id="ARBA00054210"/>
    </source>
</evidence>
<dbReference type="InterPro" id="IPR018114">
    <property type="entry name" value="TRYPSIN_HIS"/>
</dbReference>
<evidence type="ECO:0000256" key="9">
    <source>
        <dbReference type="ARBA" id="ARBA00023242"/>
    </source>
</evidence>
<accession>A0A553R4Y3</accession>
<dbReference type="SMART" id="SM00020">
    <property type="entry name" value="Tryp_SPc"/>
    <property type="match status" value="1"/>
</dbReference>
<evidence type="ECO:0000256" key="10">
    <source>
        <dbReference type="ARBA" id="ARBA00036320"/>
    </source>
</evidence>
<feature type="domain" description="Peptidase S1" evidence="15">
    <location>
        <begin position="317"/>
        <end position="550"/>
    </location>
</feature>
<organism evidence="16 17">
    <name type="scientific">Danionella cerebrum</name>
    <dbReference type="NCBI Taxonomy" id="2873325"/>
    <lineage>
        <taxon>Eukaryota</taxon>
        <taxon>Metazoa</taxon>
        <taxon>Chordata</taxon>
        <taxon>Craniata</taxon>
        <taxon>Vertebrata</taxon>
        <taxon>Euteleostomi</taxon>
        <taxon>Actinopterygii</taxon>
        <taxon>Neopterygii</taxon>
        <taxon>Teleostei</taxon>
        <taxon>Ostariophysi</taxon>
        <taxon>Cypriniformes</taxon>
        <taxon>Danionidae</taxon>
        <taxon>Danioninae</taxon>
        <taxon>Danionella</taxon>
    </lineage>
</organism>
<dbReference type="OrthoDB" id="10262814at2759"/>
<dbReference type="CDD" id="cd20079">
    <property type="entry name" value="XPF_nuclease_ERCC1"/>
    <property type="match status" value="1"/>
</dbReference>
<evidence type="ECO:0000256" key="3">
    <source>
        <dbReference type="ARBA" id="ARBA00008283"/>
    </source>
</evidence>
<protein>
    <recommendedName>
        <fullName evidence="13">DNA excision repair protein ERCC-1</fullName>
        <ecNumber evidence="11">3.4.21.4</ecNumber>
    </recommendedName>
</protein>
<evidence type="ECO:0000256" key="2">
    <source>
        <dbReference type="ARBA" id="ARBA00004239"/>
    </source>
</evidence>
<dbReference type="Pfam" id="PF03834">
    <property type="entry name" value="Rad10"/>
    <property type="match status" value="1"/>
</dbReference>
<dbReference type="GO" id="GO:0006508">
    <property type="term" value="P:proteolysis"/>
    <property type="evidence" value="ECO:0007669"/>
    <property type="project" value="InterPro"/>
</dbReference>
<evidence type="ECO:0000259" key="15">
    <source>
        <dbReference type="PROSITE" id="PS50240"/>
    </source>
</evidence>
<dbReference type="InterPro" id="IPR009003">
    <property type="entry name" value="Peptidase_S1_PA"/>
</dbReference>
<reference evidence="16 17" key="1">
    <citation type="journal article" date="2019" name="Sci. Data">
        <title>Hybrid genome assembly and annotation of Danionella translucida.</title>
        <authorList>
            <person name="Kadobianskyi M."/>
            <person name="Schulze L."/>
            <person name="Schuelke M."/>
            <person name="Judkewitz B."/>
        </authorList>
    </citation>
    <scope>NUCLEOTIDE SEQUENCE [LARGE SCALE GENOMIC DNA]</scope>
    <source>
        <strain evidence="16 17">Bolton</strain>
    </source>
</reference>
<name>A0A553R4Y3_9TELE</name>
<gene>
    <name evidence="16" type="ORF">DNTS_013729</name>
</gene>